<gene>
    <name evidence="1" type="ORF">D8780_03180</name>
</gene>
<sequence length="148" mass="15711">MGIALAEAWAGDALGGASLSPAISVASGMLVMRKGDEVVAVIEQATGKAVSLSDDILANIGARATIPDGVSFGRNTNQDYHVWRHVEDELGMSRQRVQDAVVTDLPPVADLSDGLNVRFVNIDGVRLQYNTFKLPDGTVNIGRIHEAN</sequence>
<name>A0A3L7JA77_9HYPH</name>
<dbReference type="Proteomes" id="UP000281094">
    <property type="component" value="Unassembled WGS sequence"/>
</dbReference>
<keyword evidence="2" id="KW-1185">Reference proteome</keyword>
<comment type="caution">
    <text evidence="1">The sequence shown here is derived from an EMBL/GenBank/DDBJ whole genome shotgun (WGS) entry which is preliminary data.</text>
</comment>
<reference evidence="1 2" key="1">
    <citation type="submission" date="2018-10" db="EMBL/GenBank/DDBJ databases">
        <title>Notoacmeibacter sp. M2BS9Y-3-1, whole genome shotgun sequence.</title>
        <authorList>
            <person name="Tuo L."/>
        </authorList>
    </citation>
    <scope>NUCLEOTIDE SEQUENCE [LARGE SCALE GENOMIC DNA]</scope>
    <source>
        <strain evidence="1 2">M2BS9Y-3-1</strain>
    </source>
</reference>
<evidence type="ECO:0000313" key="1">
    <source>
        <dbReference type="EMBL" id="RLQ87359.1"/>
    </source>
</evidence>
<dbReference type="AlphaFoldDB" id="A0A3L7JA77"/>
<dbReference type="EMBL" id="RCWN01000001">
    <property type="protein sequence ID" value="RLQ87359.1"/>
    <property type="molecule type" value="Genomic_DNA"/>
</dbReference>
<proteinExistence type="predicted"/>
<accession>A0A3L7JA77</accession>
<protein>
    <submittedName>
        <fullName evidence="1">Uncharacterized protein</fullName>
    </submittedName>
</protein>
<organism evidence="1 2">
    <name type="scientific">Notoacmeibacter ruber</name>
    <dbReference type="NCBI Taxonomy" id="2670375"/>
    <lineage>
        <taxon>Bacteria</taxon>
        <taxon>Pseudomonadati</taxon>
        <taxon>Pseudomonadota</taxon>
        <taxon>Alphaproteobacteria</taxon>
        <taxon>Hyphomicrobiales</taxon>
        <taxon>Notoacmeibacteraceae</taxon>
        <taxon>Notoacmeibacter</taxon>
    </lineage>
</organism>
<evidence type="ECO:0000313" key="2">
    <source>
        <dbReference type="Proteomes" id="UP000281094"/>
    </source>
</evidence>